<reference evidence="1 2" key="1">
    <citation type="submission" date="2014-07" db="EMBL/GenBank/DDBJ databases">
        <authorList>
            <person name="Bishop-Lilly K.A."/>
            <person name="Broomall S.M."/>
            <person name="Chain P.S."/>
            <person name="Chertkov O."/>
            <person name="Coyne S.R."/>
            <person name="Daligault H.E."/>
            <person name="Davenport K.W."/>
            <person name="Erkkila T."/>
            <person name="Frey K.G."/>
            <person name="Gibbons H.S."/>
            <person name="Gu W."/>
            <person name="Jaissle J."/>
            <person name="Johnson S.L."/>
            <person name="Koroleva G.I."/>
            <person name="Ladner J.T."/>
            <person name="Lo C.-C."/>
            <person name="Minogue T.D."/>
            <person name="Munk C."/>
            <person name="Palacios G.F."/>
            <person name="Redden C.L."/>
            <person name="Rosenzweig C.N."/>
            <person name="Scholz M.B."/>
            <person name="Teshima H."/>
            <person name="Xu Y."/>
        </authorList>
    </citation>
    <scope>NUCLEOTIDE SEQUENCE [LARGE SCALE GENOMIC DNA]</scope>
    <source>
        <strain evidence="1 2">ATCC 33641</strain>
    </source>
</reference>
<sequence length="170" mass="18511">MSRIKSDIAAQAANRATNVAQRLRVVGSFLAIAPNRDPNAAGGHQAGFFLLEQVRFALALLRGVDGNVFFRPQVNIVIGHHIAAGDRNIFAADIDRTRREHRADCQCLANTVFSTCGGGRCQSFTLTGMIALFIMLFSLGGERDIPARHQLQRTVGLYRAGTEGHVFCCL</sequence>
<evidence type="ECO:0000313" key="2">
    <source>
        <dbReference type="Proteomes" id="UP000029430"/>
    </source>
</evidence>
<dbReference type="EMBL" id="JPPS01000007">
    <property type="protein sequence ID" value="KGA44874.1"/>
    <property type="molecule type" value="Genomic_DNA"/>
</dbReference>
<proteinExistence type="predicted"/>
<organism evidence="1 2">
    <name type="scientific">Yersinia frederiksenii ATCC 33641</name>
    <dbReference type="NCBI Taxonomy" id="349966"/>
    <lineage>
        <taxon>Bacteria</taxon>
        <taxon>Pseudomonadati</taxon>
        <taxon>Pseudomonadota</taxon>
        <taxon>Gammaproteobacteria</taxon>
        <taxon>Enterobacterales</taxon>
        <taxon>Yersiniaceae</taxon>
        <taxon>Yersinia</taxon>
    </lineage>
</organism>
<protein>
    <submittedName>
        <fullName evidence="1">Uncharacterized protein</fullName>
    </submittedName>
</protein>
<gene>
    <name evidence="1" type="ORF">DJ58_4466</name>
</gene>
<accession>A0ABR4VYA1</accession>
<name>A0ABR4VYA1_YERFR</name>
<comment type="caution">
    <text evidence="1">The sequence shown here is derived from an EMBL/GenBank/DDBJ whole genome shotgun (WGS) entry which is preliminary data.</text>
</comment>
<dbReference type="Proteomes" id="UP000029430">
    <property type="component" value="Unassembled WGS sequence"/>
</dbReference>
<keyword evidence="2" id="KW-1185">Reference proteome</keyword>
<evidence type="ECO:0000313" key="1">
    <source>
        <dbReference type="EMBL" id="KGA44874.1"/>
    </source>
</evidence>